<evidence type="ECO:0000313" key="1">
    <source>
        <dbReference type="EMBL" id="CAG5091672.1"/>
    </source>
</evidence>
<evidence type="ECO:0000313" key="2">
    <source>
        <dbReference type="Proteomes" id="UP000681526"/>
    </source>
</evidence>
<keyword evidence="2" id="KW-1185">Reference proteome</keyword>
<sequence>MFDQLITAW</sequence>
<comment type="caution">
    <text evidence="1">The sequence shown here is derived from an EMBL/GenBank/DDBJ whole genome shotgun (WGS) entry which is preliminary data.</text>
</comment>
<organism evidence="1 2">
    <name type="scientific">Thermobacillus xylanilyticus</name>
    <dbReference type="NCBI Taxonomy" id="76633"/>
    <lineage>
        <taxon>Bacteria</taxon>
        <taxon>Bacillati</taxon>
        <taxon>Bacillota</taxon>
        <taxon>Bacilli</taxon>
        <taxon>Bacillales</taxon>
        <taxon>Paenibacillaceae</taxon>
        <taxon>Thermobacillus</taxon>
    </lineage>
</organism>
<protein>
    <submittedName>
        <fullName evidence="1">Uncharacterized protein</fullName>
    </submittedName>
</protein>
<name>A0ABM8V7F7_THEXY</name>
<dbReference type="Proteomes" id="UP000681526">
    <property type="component" value="Unassembled WGS sequence"/>
</dbReference>
<proteinExistence type="predicted"/>
<reference evidence="1 2" key="1">
    <citation type="submission" date="2021-04" db="EMBL/GenBank/DDBJ databases">
        <authorList>
            <person name="Rakotoarivonina H."/>
        </authorList>
    </citation>
    <scope>NUCLEOTIDE SEQUENCE [LARGE SCALE GENOMIC DNA]</scope>
    <source>
        <strain evidence="1 2">XE</strain>
    </source>
</reference>
<gene>
    <name evidence="1" type="primary">txxe 3443</name>
    <name evidence="1" type="ORF">TXXE_16085</name>
</gene>
<dbReference type="EMBL" id="CAJRAY010000083">
    <property type="protein sequence ID" value="CAG5091672.1"/>
    <property type="molecule type" value="Genomic_DNA"/>
</dbReference>
<accession>A0ABM8V7F7</accession>